<keyword evidence="7 9" id="KW-0503">Monooxygenase</keyword>
<dbReference type="PRINTS" id="PR00411">
    <property type="entry name" value="PNDRDTASEI"/>
</dbReference>
<accession>A0A8H6RGF6</accession>
<comment type="cofactor">
    <cofactor evidence="1">
        <name>FAD</name>
        <dbReference type="ChEBI" id="CHEBI:57692"/>
    </cofactor>
</comment>
<sequence length="539" mass="61036">MPAAANIVERDVIVVGAGFGGCYLLHLLREKGFSTTVLEAGKRTGGVWAWSCYPGARVDCELPYYGFSDPKIWSTWNWTERFPAYTELRSYFDHVADVWDLNRDIELNTRVTETRWDDASKTWIVKTDAGQLYRSTWLIAATGTSFKQHIPDFKGKELYKGAMHHSALWPEEGVPLEGKRIAIIGAGSTGIQVLQESAKVGAHVTQFIKTPNLAVPMRQRKVDEDEIYATKPHIQHVFKACRENRMGLPIVGTGRKTFDDSKEERWKVWEENWKRGGFNWGIGSYTDTLLSKEANLEAYSFWREKTLQRIKNPQKADLLAPAKAPYYVSTKRPSLEQDYFEMADRDNVEITNSPIVELTETGIQTEDGQHRDFDVIAICTGYDAVTGGLRTMGIKGRNGIDLDEKWKDGVITNVGMVVNGFPNFFMVYGPQAPTSLTNGPPFIELQCEWIRDVLLKQRGENVLTVEPTKSAEDAWRKHTLDLANMTLAVETNSWYMGANVPGKKKEYLLYMGGIPMWHDACVKSLDGWKEFETTRATDS</sequence>
<feature type="domain" description="FAD/NAD(P)-binding" evidence="8">
    <location>
        <begin position="11"/>
        <end position="216"/>
    </location>
</feature>
<dbReference type="Gene3D" id="3.50.50.60">
    <property type="entry name" value="FAD/NAD(P)-binding domain"/>
    <property type="match status" value="3"/>
</dbReference>
<evidence type="ECO:0000256" key="2">
    <source>
        <dbReference type="ARBA" id="ARBA00010139"/>
    </source>
</evidence>
<protein>
    <submittedName>
        <fullName evidence="9">Baeyer-Villiger monooxygenase</fullName>
    </submittedName>
</protein>
<dbReference type="InterPro" id="IPR050775">
    <property type="entry name" value="FAD-binding_Monooxygenases"/>
</dbReference>
<comment type="caution">
    <text evidence="9">The sequence shown here is derived from an EMBL/GenBank/DDBJ whole genome shotgun (WGS) entry which is preliminary data.</text>
</comment>
<dbReference type="EMBL" id="JABCIY010000183">
    <property type="protein sequence ID" value="KAF7189606.1"/>
    <property type="molecule type" value="Genomic_DNA"/>
</dbReference>
<name>A0A8H6RGF6_9PEZI</name>
<evidence type="ECO:0000256" key="4">
    <source>
        <dbReference type="ARBA" id="ARBA00022827"/>
    </source>
</evidence>
<evidence type="ECO:0000256" key="6">
    <source>
        <dbReference type="ARBA" id="ARBA00023002"/>
    </source>
</evidence>
<reference evidence="9" key="1">
    <citation type="submission" date="2020-04" db="EMBL/GenBank/DDBJ databases">
        <title>Draft genome resource of the tomato pathogen Pseudocercospora fuligena.</title>
        <authorList>
            <person name="Zaccaron A."/>
        </authorList>
    </citation>
    <scope>NUCLEOTIDE SEQUENCE</scope>
    <source>
        <strain evidence="9">PF001</strain>
    </source>
</reference>
<evidence type="ECO:0000256" key="5">
    <source>
        <dbReference type="ARBA" id="ARBA00022857"/>
    </source>
</evidence>
<dbReference type="PANTHER" id="PTHR43098">
    <property type="entry name" value="L-ORNITHINE N(5)-MONOOXYGENASE-RELATED"/>
    <property type="match status" value="1"/>
</dbReference>
<comment type="similarity">
    <text evidence="2">Belongs to the FAD-binding monooxygenase family.</text>
</comment>
<gene>
    <name evidence="9" type="ORF">HII31_09050</name>
</gene>
<dbReference type="SUPFAM" id="SSF51905">
    <property type="entry name" value="FAD/NAD(P)-binding domain"/>
    <property type="match status" value="1"/>
</dbReference>
<evidence type="ECO:0000256" key="7">
    <source>
        <dbReference type="ARBA" id="ARBA00023033"/>
    </source>
</evidence>
<proteinExistence type="inferred from homology"/>
<evidence type="ECO:0000256" key="1">
    <source>
        <dbReference type="ARBA" id="ARBA00001974"/>
    </source>
</evidence>
<dbReference type="Proteomes" id="UP000660729">
    <property type="component" value="Unassembled WGS sequence"/>
</dbReference>
<dbReference type="Pfam" id="PF07992">
    <property type="entry name" value="Pyr_redox_2"/>
    <property type="match status" value="1"/>
</dbReference>
<dbReference type="PANTHER" id="PTHR43098:SF3">
    <property type="entry name" value="L-ORNITHINE N(5)-MONOOXYGENASE-RELATED"/>
    <property type="match status" value="1"/>
</dbReference>
<keyword evidence="10" id="KW-1185">Reference proteome</keyword>
<keyword evidence="4" id="KW-0274">FAD</keyword>
<evidence type="ECO:0000259" key="8">
    <source>
        <dbReference type="Pfam" id="PF07992"/>
    </source>
</evidence>
<dbReference type="GO" id="GO:0004497">
    <property type="term" value="F:monooxygenase activity"/>
    <property type="evidence" value="ECO:0007669"/>
    <property type="project" value="UniProtKB-KW"/>
</dbReference>
<evidence type="ECO:0000313" key="9">
    <source>
        <dbReference type="EMBL" id="KAF7189606.1"/>
    </source>
</evidence>
<dbReference type="OrthoDB" id="66881at2759"/>
<keyword evidence="6" id="KW-0560">Oxidoreductase</keyword>
<dbReference type="AlphaFoldDB" id="A0A8H6RGF6"/>
<keyword evidence="3" id="KW-0285">Flavoprotein</keyword>
<evidence type="ECO:0000256" key="3">
    <source>
        <dbReference type="ARBA" id="ARBA00022630"/>
    </source>
</evidence>
<organism evidence="9 10">
    <name type="scientific">Pseudocercospora fuligena</name>
    <dbReference type="NCBI Taxonomy" id="685502"/>
    <lineage>
        <taxon>Eukaryota</taxon>
        <taxon>Fungi</taxon>
        <taxon>Dikarya</taxon>
        <taxon>Ascomycota</taxon>
        <taxon>Pezizomycotina</taxon>
        <taxon>Dothideomycetes</taxon>
        <taxon>Dothideomycetidae</taxon>
        <taxon>Mycosphaerellales</taxon>
        <taxon>Mycosphaerellaceae</taxon>
        <taxon>Pseudocercospora</taxon>
    </lineage>
</organism>
<dbReference type="InterPro" id="IPR023753">
    <property type="entry name" value="FAD/NAD-binding_dom"/>
</dbReference>
<keyword evidence="5" id="KW-0521">NADP</keyword>
<dbReference type="InterPro" id="IPR036188">
    <property type="entry name" value="FAD/NAD-bd_sf"/>
</dbReference>
<evidence type="ECO:0000313" key="10">
    <source>
        <dbReference type="Proteomes" id="UP000660729"/>
    </source>
</evidence>